<keyword evidence="1" id="KW-0472">Membrane</keyword>
<dbReference type="RefSeq" id="WP_164256930.1">
    <property type="nucleotide sequence ID" value="NZ_JAAGMK010000180.1"/>
</dbReference>
<protein>
    <submittedName>
        <fullName evidence="2">Uncharacterized protein</fullName>
    </submittedName>
</protein>
<organism evidence="2">
    <name type="scientific">Streptomyces anulatus</name>
    <name type="common">Streptomyces chrysomallus</name>
    <dbReference type="NCBI Taxonomy" id="1892"/>
    <lineage>
        <taxon>Bacteria</taxon>
        <taxon>Bacillati</taxon>
        <taxon>Actinomycetota</taxon>
        <taxon>Actinomycetes</taxon>
        <taxon>Kitasatosporales</taxon>
        <taxon>Streptomycetaceae</taxon>
        <taxon>Streptomyces</taxon>
    </lineage>
</organism>
<evidence type="ECO:0000256" key="1">
    <source>
        <dbReference type="SAM" id="Phobius"/>
    </source>
</evidence>
<feature type="transmembrane region" description="Helical" evidence="1">
    <location>
        <begin position="128"/>
        <end position="150"/>
    </location>
</feature>
<proteinExistence type="predicted"/>
<evidence type="ECO:0000313" key="2">
    <source>
        <dbReference type="EMBL" id="NEB83956.1"/>
    </source>
</evidence>
<keyword evidence="1" id="KW-0812">Transmembrane</keyword>
<keyword evidence="1" id="KW-1133">Transmembrane helix</keyword>
<accession>A0A6G3SLS2</accession>
<reference evidence="2" key="1">
    <citation type="submission" date="2020-01" db="EMBL/GenBank/DDBJ databases">
        <title>Insect and environment-associated Actinomycetes.</title>
        <authorList>
            <person name="Currrie C."/>
            <person name="Chevrette M."/>
            <person name="Carlson C."/>
            <person name="Stubbendieck R."/>
            <person name="Wendt-Pienkowski E."/>
        </authorList>
    </citation>
    <scope>NUCLEOTIDE SEQUENCE</scope>
    <source>
        <strain evidence="2">SID505</strain>
    </source>
</reference>
<dbReference type="AlphaFoldDB" id="A0A6G3SLS2"/>
<sequence>MTTTTTGASLAAVLIAVAIMAVYLRKWWVGGRTLKELIPMVQGFITGALATICFGGLAGWLAGCTRQTAGGAGGKVITGTTGTESGAPLAAGSMGQLTSEGGAVVFLLMVILVVSYKAANKDDKGRLLGFLAAGMILCVTAGVAGMLTGLPELVNSLGLSGRNMLEGNI</sequence>
<gene>
    <name evidence="2" type="ORF">G3I43_07155</name>
</gene>
<name>A0A6G3SLS2_STRAQ</name>
<comment type="caution">
    <text evidence="2">The sequence shown here is derived from an EMBL/GenBank/DDBJ whole genome shotgun (WGS) entry which is preliminary data.</text>
</comment>
<feature type="transmembrane region" description="Helical" evidence="1">
    <location>
        <begin position="97"/>
        <end position="116"/>
    </location>
</feature>
<dbReference type="EMBL" id="JAAGMK010000180">
    <property type="protein sequence ID" value="NEB83956.1"/>
    <property type="molecule type" value="Genomic_DNA"/>
</dbReference>
<feature type="transmembrane region" description="Helical" evidence="1">
    <location>
        <begin position="37"/>
        <end position="62"/>
    </location>
</feature>
<feature type="transmembrane region" description="Helical" evidence="1">
    <location>
        <begin position="6"/>
        <end position="25"/>
    </location>
</feature>